<evidence type="ECO:0000313" key="12">
    <source>
        <dbReference type="EMBL" id="KAG7457217.1"/>
    </source>
</evidence>
<evidence type="ECO:0000256" key="5">
    <source>
        <dbReference type="ARBA" id="ARBA00022794"/>
    </source>
</evidence>
<dbReference type="InterPro" id="IPR037214">
    <property type="entry name" value="TROVE_dom_sf"/>
</dbReference>
<reference evidence="12" key="1">
    <citation type="submission" date="2021-01" db="EMBL/GenBank/DDBJ databases">
        <authorList>
            <person name="Zahm M."/>
            <person name="Roques C."/>
            <person name="Cabau C."/>
            <person name="Klopp C."/>
            <person name="Donnadieu C."/>
            <person name="Jouanno E."/>
            <person name="Lampietro C."/>
            <person name="Louis A."/>
            <person name="Herpin A."/>
            <person name="Echchiki A."/>
            <person name="Berthelot C."/>
            <person name="Parey E."/>
            <person name="Roest-Crollius H."/>
            <person name="Braasch I."/>
            <person name="Postlethwait J."/>
            <person name="Bobe J."/>
            <person name="Montfort J."/>
            <person name="Bouchez O."/>
            <person name="Begum T."/>
            <person name="Mejri S."/>
            <person name="Adams A."/>
            <person name="Chen W.-J."/>
            <person name="Guiguen Y."/>
        </authorList>
    </citation>
    <scope>NUCLEOTIDE SEQUENCE</scope>
    <source>
        <strain evidence="12">YG-15Mar2019-1</strain>
        <tissue evidence="12">Brain</tissue>
    </source>
</reference>
<sequence length="597" mass="66299">MCTSRSGTRAARAFREQQLRFPLPAAIAAACCHGLGDSGEALAFCENSSIYSLLEIAIFLEKDNANGFRYVLEIRSRILRNGARWMSGHTGESFECRSSEAGTYSVKEQQLSTENAQVLIRLIEEGRGCEVVQEIKKFSQEGRVARVNPAIFALAVCSQHSDVKTKQAAFKAVKEVCRAPTHLFTFVQFKKDLKEGMRCGMWGRALRKAVADWYNEKDAMSLALAVTKYKQRIGWSHQDLLRLSHMKPANEGITVIIKYITKGWKEVQAAYGDRENSDEITKVLQYLEAVEKVKHSEDELEVIHLIEEHRLEREQLLTNHLKSKEVWKALLKEMPITGLLRNLGKMTANKVLQPGSADVAAVCERLQNESALKKAKLHPFHILVTLQTYKRGHGNRGRLKWEPDDDIVQTLDKAFYKCFMNVEPTGKRFVVGVDVSAPTNTTVLGSSISAATTAAAVTMVVTRTEVDSQVLVFSEGAVSPCVITADMSLSKVTEELVKLPALSTDCALPVLWATENERAADVFIVFTNNDTWFGKVHPAEALRMHRHKMGVHSKLIVCGLAANCLGVADPDDRGMLEICGFDSGALDVISNFALDLI</sequence>
<evidence type="ECO:0000256" key="1">
    <source>
        <dbReference type="ARBA" id="ARBA00004496"/>
    </source>
</evidence>
<organism evidence="12 13">
    <name type="scientific">Megalops atlanticus</name>
    <name type="common">Tarpon</name>
    <name type="synonym">Clupea gigantea</name>
    <dbReference type="NCBI Taxonomy" id="7932"/>
    <lineage>
        <taxon>Eukaryota</taxon>
        <taxon>Metazoa</taxon>
        <taxon>Chordata</taxon>
        <taxon>Craniata</taxon>
        <taxon>Vertebrata</taxon>
        <taxon>Euteleostomi</taxon>
        <taxon>Actinopterygii</taxon>
        <taxon>Neopterygii</taxon>
        <taxon>Teleostei</taxon>
        <taxon>Elopiformes</taxon>
        <taxon>Megalopidae</taxon>
        <taxon>Megalops</taxon>
    </lineage>
</organism>
<dbReference type="PANTHER" id="PTHR14202:SF0">
    <property type="entry name" value="RNA-BINDING PROTEIN RO60"/>
    <property type="match status" value="1"/>
</dbReference>
<accession>A0A9D3PD02</accession>
<dbReference type="InterPro" id="IPR008858">
    <property type="entry name" value="TROVE_dom"/>
</dbReference>
<comment type="similarity">
    <text evidence="2">Belongs to the Ro 60 kDa family.</text>
</comment>
<dbReference type="PROSITE" id="PS51257">
    <property type="entry name" value="PROKAR_LIPOPROTEIN"/>
    <property type="match status" value="1"/>
</dbReference>
<dbReference type="EMBL" id="JAFDVH010000022">
    <property type="protein sequence ID" value="KAG7457217.1"/>
    <property type="molecule type" value="Genomic_DNA"/>
</dbReference>
<dbReference type="FunFam" id="3.40.50.410:FF:000040">
    <property type="entry name" value="60 kDa SS-A/Ro ribonucleoprotein isoform X1"/>
    <property type="match status" value="1"/>
</dbReference>
<evidence type="ECO:0000256" key="6">
    <source>
        <dbReference type="ARBA" id="ARBA00022884"/>
    </source>
</evidence>
<evidence type="ECO:0000256" key="10">
    <source>
        <dbReference type="ARBA" id="ARBA00083444"/>
    </source>
</evidence>
<keyword evidence="4" id="KW-0479">Metal-binding</keyword>
<dbReference type="GO" id="GO:1990904">
    <property type="term" value="C:ribonucleoprotein complex"/>
    <property type="evidence" value="ECO:0007669"/>
    <property type="project" value="UniProtKB-KW"/>
</dbReference>
<dbReference type="PANTHER" id="PTHR14202">
    <property type="entry name" value="60 KDA RIBONUCLEOPROTEIN SSA/RO"/>
    <property type="match status" value="1"/>
</dbReference>
<evidence type="ECO:0000256" key="8">
    <source>
        <dbReference type="ARBA" id="ARBA00068479"/>
    </source>
</evidence>
<evidence type="ECO:0000256" key="9">
    <source>
        <dbReference type="ARBA" id="ARBA00078397"/>
    </source>
</evidence>
<keyword evidence="7" id="KW-0687">Ribonucleoprotein</keyword>
<feature type="domain" description="TROVE" evidence="11">
    <location>
        <begin position="61"/>
        <end position="427"/>
    </location>
</feature>
<dbReference type="GO" id="GO:0030030">
    <property type="term" value="P:cell projection organization"/>
    <property type="evidence" value="ECO:0007669"/>
    <property type="project" value="UniProtKB-KW"/>
</dbReference>
<dbReference type="GO" id="GO:0046872">
    <property type="term" value="F:metal ion binding"/>
    <property type="evidence" value="ECO:0007669"/>
    <property type="project" value="UniProtKB-KW"/>
</dbReference>
<evidence type="ECO:0000259" key="11">
    <source>
        <dbReference type="PROSITE" id="PS50988"/>
    </source>
</evidence>
<dbReference type="InterPro" id="IPR036465">
    <property type="entry name" value="vWFA_dom_sf"/>
</dbReference>
<dbReference type="Proteomes" id="UP001046870">
    <property type="component" value="Chromosome 22"/>
</dbReference>
<dbReference type="PROSITE" id="PS50988">
    <property type="entry name" value="TROVE"/>
    <property type="match status" value="1"/>
</dbReference>
<dbReference type="SUPFAM" id="SSF140864">
    <property type="entry name" value="TROVE domain-like"/>
    <property type="match status" value="1"/>
</dbReference>
<dbReference type="AlphaFoldDB" id="A0A9D3PD02"/>
<dbReference type="FunFam" id="3.40.50.410:FF:000033">
    <property type="entry name" value="60 kDa SS-A/Ro ribonucleoprotein"/>
    <property type="match status" value="1"/>
</dbReference>
<evidence type="ECO:0000313" key="13">
    <source>
        <dbReference type="Proteomes" id="UP001046870"/>
    </source>
</evidence>
<dbReference type="InterPro" id="IPR056800">
    <property type="entry name" value="vWA_Ro60"/>
</dbReference>
<dbReference type="Gene3D" id="3.40.50.410">
    <property type="entry name" value="von Willebrand factor, type A domain"/>
    <property type="match status" value="1"/>
</dbReference>
<dbReference type="Pfam" id="PF05731">
    <property type="entry name" value="TROVE"/>
    <property type="match status" value="1"/>
</dbReference>
<dbReference type="Pfam" id="PF25045">
    <property type="entry name" value="vWA_Ro60"/>
    <property type="match status" value="1"/>
</dbReference>
<keyword evidence="13" id="KW-1185">Reference proteome</keyword>
<comment type="caution">
    <text evidence="12">The sequence shown here is derived from an EMBL/GenBank/DDBJ whole genome shotgun (WGS) entry which is preliminary data.</text>
</comment>
<dbReference type="InterPro" id="IPR040322">
    <property type="entry name" value="TROVE2"/>
</dbReference>
<evidence type="ECO:0000256" key="2">
    <source>
        <dbReference type="ARBA" id="ARBA00007814"/>
    </source>
</evidence>
<keyword evidence="5" id="KW-0970">Cilium biogenesis/degradation</keyword>
<dbReference type="GO" id="GO:0003723">
    <property type="term" value="F:RNA binding"/>
    <property type="evidence" value="ECO:0007669"/>
    <property type="project" value="UniProtKB-KW"/>
</dbReference>
<dbReference type="SUPFAM" id="SSF53300">
    <property type="entry name" value="vWA-like"/>
    <property type="match status" value="1"/>
</dbReference>
<keyword evidence="3" id="KW-0963">Cytoplasm</keyword>
<dbReference type="OrthoDB" id="6098064at2759"/>
<evidence type="ECO:0000256" key="7">
    <source>
        <dbReference type="ARBA" id="ARBA00023274"/>
    </source>
</evidence>
<dbReference type="GO" id="GO:0005737">
    <property type="term" value="C:cytoplasm"/>
    <property type="evidence" value="ECO:0007669"/>
    <property type="project" value="UniProtKB-SubCell"/>
</dbReference>
<keyword evidence="6" id="KW-0694">RNA-binding</keyword>
<protein>
    <recommendedName>
        <fullName evidence="8">RNA-binding protein RO60</fullName>
    </recommendedName>
    <alternativeName>
        <fullName evidence="9">60 kDa SS-A/Ro ribonucleoprotein</fullName>
    </alternativeName>
    <alternativeName>
        <fullName evidence="10">TROVE domain family member 2</fullName>
    </alternativeName>
</protein>
<evidence type="ECO:0000256" key="3">
    <source>
        <dbReference type="ARBA" id="ARBA00022490"/>
    </source>
</evidence>
<gene>
    <name evidence="12" type="ORF">MATL_G00244190</name>
</gene>
<name>A0A9D3PD02_MEGAT</name>
<evidence type="ECO:0000256" key="4">
    <source>
        <dbReference type="ARBA" id="ARBA00022723"/>
    </source>
</evidence>
<comment type="subcellular location">
    <subcellularLocation>
        <location evidence="1">Cytoplasm</location>
    </subcellularLocation>
</comment>
<proteinExistence type="inferred from homology"/>